<comment type="subcellular location">
    <subcellularLocation>
        <location evidence="1">Membrane</location>
        <topology evidence="1">Multi-pass membrane protein</topology>
    </subcellularLocation>
</comment>
<feature type="chain" id="PRO_5042016451" evidence="7">
    <location>
        <begin position="23"/>
        <end position="511"/>
    </location>
</feature>
<evidence type="ECO:0000256" key="4">
    <source>
        <dbReference type="ARBA" id="ARBA00023136"/>
    </source>
</evidence>
<feature type="transmembrane region" description="Helical" evidence="6">
    <location>
        <begin position="485"/>
        <end position="507"/>
    </location>
</feature>
<feature type="transmembrane region" description="Helical" evidence="6">
    <location>
        <begin position="418"/>
        <end position="439"/>
    </location>
</feature>
<dbReference type="Proteomes" id="UP001187682">
    <property type="component" value="Unassembled WGS sequence"/>
</dbReference>
<protein>
    <submittedName>
        <fullName evidence="8">Related to zinc transporter</fullName>
    </submittedName>
</protein>
<feature type="region of interest" description="Disordered" evidence="5">
    <location>
        <begin position="373"/>
        <end position="409"/>
    </location>
</feature>
<dbReference type="PANTHER" id="PTHR11040">
    <property type="entry name" value="ZINC/IRON TRANSPORTER"/>
    <property type="match status" value="1"/>
</dbReference>
<name>A0AAE8MW38_9PEZI</name>
<keyword evidence="7" id="KW-0732">Signal</keyword>
<dbReference type="EMBL" id="ONZQ02000004">
    <property type="protein sequence ID" value="SPO01188.1"/>
    <property type="molecule type" value="Genomic_DNA"/>
</dbReference>
<evidence type="ECO:0000256" key="3">
    <source>
        <dbReference type="ARBA" id="ARBA00022989"/>
    </source>
</evidence>
<reference evidence="8" key="1">
    <citation type="submission" date="2018-03" db="EMBL/GenBank/DDBJ databases">
        <authorList>
            <person name="Guldener U."/>
        </authorList>
    </citation>
    <scope>NUCLEOTIDE SEQUENCE</scope>
</reference>
<keyword evidence="3 6" id="KW-1133">Transmembrane helix</keyword>
<feature type="region of interest" description="Disordered" evidence="5">
    <location>
        <begin position="115"/>
        <end position="136"/>
    </location>
</feature>
<feature type="transmembrane region" description="Helical" evidence="6">
    <location>
        <begin position="254"/>
        <end position="272"/>
    </location>
</feature>
<evidence type="ECO:0000256" key="7">
    <source>
        <dbReference type="SAM" id="SignalP"/>
    </source>
</evidence>
<evidence type="ECO:0000256" key="6">
    <source>
        <dbReference type="SAM" id="Phobius"/>
    </source>
</evidence>
<dbReference type="GO" id="GO:0005886">
    <property type="term" value="C:plasma membrane"/>
    <property type="evidence" value="ECO:0007669"/>
    <property type="project" value="TreeGrafter"/>
</dbReference>
<sequence>MALTRAATGLLPLLLLGSGVLGAALEPTPVQRTRVAARQATAAVPDITAVSDCHPHKTDLWCMDGTAEYQVGYTVTNTAEYPAEFTSCHAHGTDLFCEASDGTEAQVLLGGEEDADADADHEGHDEHEGEEGSEPAAENCHFHAGVEHCVAAGESESGSESESSTSKCEKVHRDYNIPLRIGLIFVVLATSSLGVFAPILLARFLPNRMTLLLILLKQFGTGIIIATALVHLFVHAMLMFQNSCIEGIEYEGTAAAICMAGVFISFLIEYLGNRYLRARLAKKLINASPEDCCVEKHNAHMEMMNINIMEAGIIFHSIIIGVTLVVAGDSFFITLFIVIVFHQFFEGLALGSRIAELGTGKHLALSALGHHHHHAPAPEHATESHSHPKSAGEETAPSVDSESDAKPGKSTVPMWHKIALAGAFALVTPIGMAIGTGALSHFNGNDQATAIAIGTLDALSAGILLWVGVVEMWASDWMGGELSDASPLVTTLGLASLMLGMGLMSFLGKWA</sequence>
<dbReference type="AlphaFoldDB" id="A0AAE8MW38"/>
<evidence type="ECO:0000313" key="9">
    <source>
        <dbReference type="Proteomes" id="UP001187682"/>
    </source>
</evidence>
<dbReference type="GO" id="GO:0005385">
    <property type="term" value="F:zinc ion transmembrane transporter activity"/>
    <property type="evidence" value="ECO:0007669"/>
    <property type="project" value="TreeGrafter"/>
</dbReference>
<feature type="transmembrane region" description="Helical" evidence="6">
    <location>
        <begin position="313"/>
        <end position="341"/>
    </location>
</feature>
<feature type="signal peptide" evidence="7">
    <location>
        <begin position="1"/>
        <end position="22"/>
    </location>
</feature>
<accession>A0AAE8MW38</accession>
<gene>
    <name evidence="8" type="ORF">DNG_03935</name>
</gene>
<dbReference type="PANTHER" id="PTHR11040:SF44">
    <property type="entry name" value="PROTEIN ZNTC-RELATED"/>
    <property type="match status" value="1"/>
</dbReference>
<keyword evidence="2 6" id="KW-0812">Transmembrane</keyword>
<dbReference type="Pfam" id="PF02535">
    <property type="entry name" value="Zip"/>
    <property type="match status" value="2"/>
</dbReference>
<feature type="transmembrane region" description="Helical" evidence="6">
    <location>
        <begin position="181"/>
        <end position="202"/>
    </location>
</feature>
<feature type="compositionally biased region" description="Basic and acidic residues" evidence="5">
    <location>
        <begin position="118"/>
        <end position="127"/>
    </location>
</feature>
<dbReference type="InterPro" id="IPR003689">
    <property type="entry name" value="ZIP"/>
</dbReference>
<keyword evidence="9" id="KW-1185">Reference proteome</keyword>
<organism evidence="8 9">
    <name type="scientific">Cephalotrichum gorgonifer</name>
    <dbReference type="NCBI Taxonomy" id="2041049"/>
    <lineage>
        <taxon>Eukaryota</taxon>
        <taxon>Fungi</taxon>
        <taxon>Dikarya</taxon>
        <taxon>Ascomycota</taxon>
        <taxon>Pezizomycotina</taxon>
        <taxon>Sordariomycetes</taxon>
        <taxon>Hypocreomycetidae</taxon>
        <taxon>Microascales</taxon>
        <taxon>Microascaceae</taxon>
        <taxon>Cephalotrichum</taxon>
    </lineage>
</organism>
<comment type="caution">
    <text evidence="8">The sequence shown here is derived from an EMBL/GenBank/DDBJ whole genome shotgun (WGS) entry which is preliminary data.</text>
</comment>
<feature type="transmembrane region" description="Helical" evidence="6">
    <location>
        <begin position="451"/>
        <end position="473"/>
    </location>
</feature>
<keyword evidence="4 6" id="KW-0472">Membrane</keyword>
<feature type="transmembrane region" description="Helical" evidence="6">
    <location>
        <begin position="214"/>
        <end position="234"/>
    </location>
</feature>
<evidence type="ECO:0000256" key="2">
    <source>
        <dbReference type="ARBA" id="ARBA00022692"/>
    </source>
</evidence>
<evidence type="ECO:0000256" key="5">
    <source>
        <dbReference type="SAM" id="MobiDB-lite"/>
    </source>
</evidence>
<evidence type="ECO:0000313" key="8">
    <source>
        <dbReference type="EMBL" id="SPO01188.1"/>
    </source>
</evidence>
<feature type="compositionally biased region" description="Basic and acidic residues" evidence="5">
    <location>
        <begin position="376"/>
        <end position="392"/>
    </location>
</feature>
<proteinExistence type="predicted"/>
<evidence type="ECO:0000256" key="1">
    <source>
        <dbReference type="ARBA" id="ARBA00004141"/>
    </source>
</evidence>